<dbReference type="GO" id="GO:0004149">
    <property type="term" value="F:dihydrolipoyllysine-residue succinyltransferase activity"/>
    <property type="evidence" value="ECO:0007669"/>
    <property type="project" value="UniProtKB-UniRule"/>
</dbReference>
<evidence type="ECO:0000256" key="1">
    <source>
        <dbReference type="ARBA" id="ARBA00004052"/>
    </source>
</evidence>
<comment type="similarity">
    <text evidence="3 12">Belongs to the 2-oxoacid dehydrogenase family.</text>
</comment>
<evidence type="ECO:0000256" key="7">
    <source>
        <dbReference type="ARBA" id="ARBA00022532"/>
    </source>
</evidence>
<dbReference type="CDD" id="cd06849">
    <property type="entry name" value="lipoyl_domain"/>
    <property type="match status" value="1"/>
</dbReference>
<dbReference type="EC" id="2.3.1.61" evidence="5 12"/>
<dbReference type="Pfam" id="PF02817">
    <property type="entry name" value="E3_binding"/>
    <property type="match status" value="1"/>
</dbReference>
<dbReference type="EMBL" id="VZUL01000002">
    <property type="protein sequence ID" value="KAB1088437.1"/>
    <property type="molecule type" value="Genomic_DNA"/>
</dbReference>
<dbReference type="InterPro" id="IPR011053">
    <property type="entry name" value="Single_hybrid_motif"/>
</dbReference>
<dbReference type="SUPFAM" id="SSF51230">
    <property type="entry name" value="Single hybrid motif"/>
    <property type="match status" value="1"/>
</dbReference>
<evidence type="ECO:0000256" key="3">
    <source>
        <dbReference type="ARBA" id="ARBA00007317"/>
    </source>
</evidence>
<keyword evidence="8 12" id="KW-0808">Transferase</keyword>
<dbReference type="SUPFAM" id="SSF47005">
    <property type="entry name" value="Peripheral subunit-binding domain of 2-oxo acid dehydrogenase complex"/>
    <property type="match status" value="1"/>
</dbReference>
<keyword evidence="7 12" id="KW-0816">Tricarboxylic acid cycle</keyword>
<evidence type="ECO:0000256" key="9">
    <source>
        <dbReference type="ARBA" id="ARBA00022823"/>
    </source>
</evidence>
<dbReference type="GO" id="GO:0033512">
    <property type="term" value="P:L-lysine catabolic process to acetyl-CoA via saccharopine"/>
    <property type="evidence" value="ECO:0007669"/>
    <property type="project" value="UniProtKB-UniRule"/>
</dbReference>
<name>A0A6A1TZY9_NEOGA</name>
<comment type="catalytic activity">
    <reaction evidence="11 12">
        <text>N(6)-[(R)-dihydrolipoyl]-L-lysyl-[protein] + succinyl-CoA = N(6)-[(R)-S(8)-succinyldihydrolipoyl]-L-lysyl-[protein] + CoA</text>
        <dbReference type="Rhea" id="RHEA:15213"/>
        <dbReference type="Rhea" id="RHEA-COMP:10475"/>
        <dbReference type="Rhea" id="RHEA-COMP:20092"/>
        <dbReference type="ChEBI" id="CHEBI:57287"/>
        <dbReference type="ChEBI" id="CHEBI:57292"/>
        <dbReference type="ChEBI" id="CHEBI:83100"/>
        <dbReference type="ChEBI" id="CHEBI:83120"/>
        <dbReference type="EC" id="2.3.1.61"/>
    </reaction>
</comment>
<evidence type="ECO:0000256" key="6">
    <source>
        <dbReference type="ARBA" id="ARBA00019511"/>
    </source>
</evidence>
<evidence type="ECO:0000256" key="8">
    <source>
        <dbReference type="ARBA" id="ARBA00022679"/>
    </source>
</evidence>
<dbReference type="InterPro" id="IPR004167">
    <property type="entry name" value="PSBD"/>
</dbReference>
<evidence type="ECO:0000256" key="2">
    <source>
        <dbReference type="ARBA" id="ARBA00005145"/>
    </source>
</evidence>
<dbReference type="PROSITE" id="PS51826">
    <property type="entry name" value="PSBD"/>
    <property type="match status" value="1"/>
</dbReference>
<evidence type="ECO:0000256" key="13">
    <source>
        <dbReference type="SAM" id="MobiDB-lite"/>
    </source>
</evidence>
<keyword evidence="9 12" id="KW-0450">Lipoyl</keyword>
<comment type="function">
    <text evidence="1 12">E2 component of the 2-oxoglutarate dehydrogenase (OGDH) complex which catalyzes the second step in the conversion of 2-oxoglutarate to succinyl-CoA and CO(2).</text>
</comment>
<evidence type="ECO:0000256" key="11">
    <source>
        <dbReference type="ARBA" id="ARBA00052761"/>
    </source>
</evidence>
<evidence type="ECO:0000313" key="17">
    <source>
        <dbReference type="Proteomes" id="UP000386575"/>
    </source>
</evidence>
<dbReference type="NCBIfam" id="NF004309">
    <property type="entry name" value="PRK05704.1"/>
    <property type="match status" value="1"/>
</dbReference>
<comment type="cofactor">
    <cofactor evidence="12">
        <name>(R)-lipoate</name>
        <dbReference type="ChEBI" id="CHEBI:83088"/>
    </cofactor>
    <text evidence="12">Binds 1 lipoyl cofactor covalently.</text>
</comment>
<feature type="region of interest" description="Disordered" evidence="13">
    <location>
        <begin position="168"/>
        <end position="191"/>
    </location>
</feature>
<dbReference type="PROSITE" id="PS00189">
    <property type="entry name" value="LIPOYL"/>
    <property type="match status" value="1"/>
</dbReference>
<feature type="compositionally biased region" description="Low complexity" evidence="13">
    <location>
        <begin position="168"/>
        <end position="184"/>
    </location>
</feature>
<dbReference type="InterPro" id="IPR050537">
    <property type="entry name" value="2-oxoacid_dehydrogenase"/>
</dbReference>
<evidence type="ECO:0000256" key="10">
    <source>
        <dbReference type="ARBA" id="ARBA00023315"/>
    </source>
</evidence>
<feature type="domain" description="Lipoyl-binding" evidence="14">
    <location>
        <begin position="2"/>
        <end position="77"/>
    </location>
</feature>
<evidence type="ECO:0000256" key="4">
    <source>
        <dbReference type="ARBA" id="ARBA00011666"/>
    </source>
</evidence>
<protein>
    <recommendedName>
        <fullName evidence="6 12">Dihydrolipoyllysine-residue succinyltransferase component of 2-oxoglutarate dehydrogenase complex</fullName>
        <ecNumber evidence="5 12">2.3.1.61</ecNumber>
    </recommendedName>
    <alternativeName>
        <fullName evidence="12">2-oxoglutarate dehydrogenase complex component E2</fullName>
    </alternativeName>
</protein>
<evidence type="ECO:0000259" key="14">
    <source>
        <dbReference type="PROSITE" id="PS50968"/>
    </source>
</evidence>
<dbReference type="GO" id="GO:0006099">
    <property type="term" value="P:tricarboxylic acid cycle"/>
    <property type="evidence" value="ECO:0007669"/>
    <property type="project" value="UniProtKB-UniRule"/>
</dbReference>
<dbReference type="InterPro" id="IPR023213">
    <property type="entry name" value="CAT-like_dom_sf"/>
</dbReference>
<dbReference type="UniPathway" id="UPA00868">
    <property type="reaction ID" value="UER00840"/>
</dbReference>
<evidence type="ECO:0000313" key="16">
    <source>
        <dbReference type="EMBL" id="KAB1088437.1"/>
    </source>
</evidence>
<dbReference type="AlphaFoldDB" id="A0A6A1TZY9"/>
<keyword evidence="10 12" id="KW-0012">Acyltransferase</keyword>
<accession>A0A6A1TZY9</accession>
<reference evidence="16 17" key="1">
    <citation type="submission" date="2019-09" db="EMBL/GenBank/DDBJ databases">
        <title>Genome sequencing of Ng87 strain.</title>
        <authorList>
            <person name="Karasev E.S."/>
            <person name="Andronov E."/>
        </authorList>
    </citation>
    <scope>NUCLEOTIDE SEQUENCE [LARGE SCALE GENOMIC DNA]</scope>
    <source>
        <strain evidence="16 17">Ng87</strain>
    </source>
</reference>
<dbReference type="InterPro" id="IPR001078">
    <property type="entry name" value="2-oxoacid_DH_actylTfrase"/>
</dbReference>
<dbReference type="Gene3D" id="3.30.559.10">
    <property type="entry name" value="Chloramphenicol acetyltransferase-like domain"/>
    <property type="match status" value="1"/>
</dbReference>
<sequence>MATEIRVPTLGESVSEATVGTWFKKVGDTVKADEPLLELETDKVTVEVPSPAAGVLTEIVAANGETVGPGALLGQIDAAAAGTATAAPAAKPAEAAPAKAAEPAAPAPVAAAASASAAATSMPPAPAAAKIAADNNISTADIDGSGKRGQVLKGDVIAAVAKGISAPAQAPAAPAAPRPVSSADDASREERVKMTRLRQTIARRLKDAQNTAAMLTTYNEVDMKAVMDLRNRYKDVFEKKHGVKLGFMGFFTKAVTHALKELPAVNAEIDGTDIIYKQYCHVGVAVGTDKGLVVPVVRNADQMSIAEIEKDIGRLGKLARDGQLSMADMQGGTFTISNGGVYGSLMSSPILNAPQSGILGMHKIQDRPVVVGGQIVIRPMMYLALSYDHRMVDGKEAVTFLVRVKESLEDPERLVLDL</sequence>
<evidence type="ECO:0000259" key="15">
    <source>
        <dbReference type="PROSITE" id="PS51826"/>
    </source>
</evidence>
<comment type="subunit">
    <text evidence="4">Forms a 24-polypeptide structural core with octahedral symmetry. Part of the 2-oxoglutarate dehydrogenase (OGDH) complex composed of E1 (2-oxoglutarate dehydrogenase), E2 (dihydrolipoamide succinyltransferase) and E3 (dihydrolipoamide dehydrogenase); the complex contains multiple copies of the three enzymatic components (E1, E2 and E3).</text>
</comment>
<dbReference type="Pfam" id="PF00364">
    <property type="entry name" value="Biotin_lipoyl"/>
    <property type="match status" value="1"/>
</dbReference>
<dbReference type="PANTHER" id="PTHR43416:SF5">
    <property type="entry name" value="DIHYDROLIPOYLLYSINE-RESIDUE SUCCINYLTRANSFERASE COMPONENT OF 2-OXOGLUTARATE DEHYDROGENASE COMPLEX, MITOCHONDRIAL"/>
    <property type="match status" value="1"/>
</dbReference>
<dbReference type="Gene3D" id="4.10.320.10">
    <property type="entry name" value="E3-binding domain"/>
    <property type="match status" value="1"/>
</dbReference>
<evidence type="ECO:0000256" key="5">
    <source>
        <dbReference type="ARBA" id="ARBA00012945"/>
    </source>
</evidence>
<dbReference type="GO" id="GO:0045252">
    <property type="term" value="C:oxoglutarate dehydrogenase complex"/>
    <property type="evidence" value="ECO:0007669"/>
    <property type="project" value="UniProtKB-UniRule"/>
</dbReference>
<dbReference type="InterPro" id="IPR003016">
    <property type="entry name" value="2-oxoA_DH_lipoyl-BS"/>
</dbReference>
<comment type="caution">
    <text evidence="16">The sequence shown here is derived from an EMBL/GenBank/DDBJ whole genome shotgun (WGS) entry which is preliminary data.</text>
</comment>
<dbReference type="SUPFAM" id="SSF52777">
    <property type="entry name" value="CoA-dependent acyltransferases"/>
    <property type="match status" value="1"/>
</dbReference>
<dbReference type="PROSITE" id="PS50968">
    <property type="entry name" value="BIOTINYL_LIPOYL"/>
    <property type="match status" value="1"/>
</dbReference>
<dbReference type="Gene3D" id="2.40.50.100">
    <property type="match status" value="1"/>
</dbReference>
<gene>
    <name evidence="16" type="primary">odhB</name>
    <name evidence="16" type="ORF">F4V91_19675</name>
</gene>
<dbReference type="FunFam" id="3.30.559.10:FF:000007">
    <property type="entry name" value="Dihydrolipoamide acetyltransferase component of pyruvate dehydrogenase complex"/>
    <property type="match status" value="1"/>
</dbReference>
<evidence type="ECO:0000256" key="12">
    <source>
        <dbReference type="RuleBase" id="RU361138"/>
    </source>
</evidence>
<proteinExistence type="inferred from homology"/>
<dbReference type="InterPro" id="IPR000089">
    <property type="entry name" value="Biotin_lipoyl"/>
</dbReference>
<dbReference type="RefSeq" id="WP_151044803.1">
    <property type="nucleotide sequence ID" value="NZ_VZUL01000002.1"/>
</dbReference>
<organism evidence="16 17">
    <name type="scientific">Neorhizobium galegae</name>
    <name type="common">Rhizobium galegae</name>
    <dbReference type="NCBI Taxonomy" id="399"/>
    <lineage>
        <taxon>Bacteria</taxon>
        <taxon>Pseudomonadati</taxon>
        <taxon>Pseudomonadota</taxon>
        <taxon>Alphaproteobacteria</taxon>
        <taxon>Hyphomicrobiales</taxon>
        <taxon>Rhizobiaceae</taxon>
        <taxon>Rhizobium/Agrobacterium group</taxon>
        <taxon>Neorhizobium</taxon>
    </lineage>
</organism>
<feature type="domain" description="Peripheral subunit-binding (PSBD)" evidence="15">
    <location>
        <begin position="123"/>
        <end position="160"/>
    </location>
</feature>
<dbReference type="Proteomes" id="UP000386575">
    <property type="component" value="Unassembled WGS sequence"/>
</dbReference>
<dbReference type="GO" id="GO:0005829">
    <property type="term" value="C:cytosol"/>
    <property type="evidence" value="ECO:0007669"/>
    <property type="project" value="TreeGrafter"/>
</dbReference>
<dbReference type="PANTHER" id="PTHR43416">
    <property type="entry name" value="DIHYDROLIPOYLLYSINE-RESIDUE SUCCINYLTRANSFERASE COMPONENT OF 2-OXOGLUTARATE DEHYDROGENASE COMPLEX, MITOCHONDRIAL-RELATED"/>
    <property type="match status" value="1"/>
</dbReference>
<dbReference type="InterPro" id="IPR036625">
    <property type="entry name" value="E3-bd_dom_sf"/>
</dbReference>
<dbReference type="NCBIfam" id="TIGR01347">
    <property type="entry name" value="sucB"/>
    <property type="match status" value="1"/>
</dbReference>
<dbReference type="InterPro" id="IPR006255">
    <property type="entry name" value="SucB"/>
</dbReference>
<dbReference type="Pfam" id="PF00198">
    <property type="entry name" value="2-oxoacid_dh"/>
    <property type="match status" value="1"/>
</dbReference>
<comment type="pathway">
    <text evidence="2 12">Amino-acid degradation; L-lysine degradation via saccharopine pathway; glutaryl-CoA from L-lysine: step 6/6.</text>
</comment>